<sequence length="125" mass="13396">MAEQVGLSNVSDMLAMLQAVTSMSVSGRAVDFPYRKNGKLKTFQIKLGRFQIPETAGSNGFVFTLPEAFDTSFDYVFVIDRGNGANSVACEVVNIGQFRAFGRAGSGDNPFALTSITYLAFGGMS</sequence>
<keyword evidence="2" id="KW-1185">Reference proteome</keyword>
<gene>
    <name evidence="1" type="ORF">OQ287_14705</name>
</gene>
<comment type="caution">
    <text evidence="1">The sequence shown here is derived from an EMBL/GenBank/DDBJ whole genome shotgun (WGS) entry which is preliminary data.</text>
</comment>
<dbReference type="EMBL" id="JAPIVE010000005">
    <property type="protein sequence ID" value="MCX2525494.1"/>
    <property type="molecule type" value="Genomic_DNA"/>
</dbReference>
<reference evidence="1" key="1">
    <citation type="submission" date="2022-11" db="EMBL/GenBank/DDBJ databases">
        <title>Larsenimonas rhizosphaerae sp. nov., isolated from a tidal mudflat.</title>
        <authorList>
            <person name="Lee S.D."/>
            <person name="Kim I.S."/>
        </authorList>
    </citation>
    <scope>NUCLEOTIDE SEQUENCE</scope>
    <source>
        <strain evidence="1">GH2-1</strain>
    </source>
</reference>
<dbReference type="Proteomes" id="UP001165678">
    <property type="component" value="Unassembled WGS sequence"/>
</dbReference>
<evidence type="ECO:0000313" key="1">
    <source>
        <dbReference type="EMBL" id="MCX2525494.1"/>
    </source>
</evidence>
<proteinExistence type="predicted"/>
<dbReference type="AlphaFoldDB" id="A0AA41ZJM4"/>
<evidence type="ECO:0000313" key="2">
    <source>
        <dbReference type="Proteomes" id="UP001165678"/>
    </source>
</evidence>
<name>A0AA41ZJM4_9GAMM</name>
<organism evidence="1 2">
    <name type="scientific">Larsenimonas rhizosphaerae</name>
    <dbReference type="NCBI Taxonomy" id="2944682"/>
    <lineage>
        <taxon>Bacteria</taxon>
        <taxon>Pseudomonadati</taxon>
        <taxon>Pseudomonadota</taxon>
        <taxon>Gammaproteobacteria</taxon>
        <taxon>Oceanospirillales</taxon>
        <taxon>Halomonadaceae</taxon>
        <taxon>Larsenimonas</taxon>
    </lineage>
</organism>
<protein>
    <submittedName>
        <fullName evidence="1">Uncharacterized protein</fullName>
    </submittedName>
</protein>
<dbReference type="RefSeq" id="WP_265896931.1">
    <property type="nucleotide sequence ID" value="NZ_JAPIVE010000005.1"/>
</dbReference>
<accession>A0AA41ZJM4</accession>